<evidence type="ECO:0000313" key="1">
    <source>
        <dbReference type="EMBL" id="GEO03352.1"/>
    </source>
</evidence>
<accession>A0A512AUG3</accession>
<organism evidence="1 2">
    <name type="scientific">Adhaeribacter aerolatus</name>
    <dbReference type="NCBI Taxonomy" id="670289"/>
    <lineage>
        <taxon>Bacteria</taxon>
        <taxon>Pseudomonadati</taxon>
        <taxon>Bacteroidota</taxon>
        <taxon>Cytophagia</taxon>
        <taxon>Cytophagales</taxon>
        <taxon>Hymenobacteraceae</taxon>
        <taxon>Adhaeribacter</taxon>
    </lineage>
</organism>
<dbReference type="EMBL" id="BJYS01000005">
    <property type="protein sequence ID" value="GEO03352.1"/>
    <property type="molecule type" value="Genomic_DNA"/>
</dbReference>
<sequence length="285" mass="34197">MEINTLVKFYEDNLENLQLLRCVRKKADDFYKYLFVPDLKNELVLCFFDMDKAAMFNNLDKFFFNLQKQIEIIIDYSLKSIITLDKLKLDSKTKKIKDRLGNDKLLGEELFDKKCNVPSKQLGKRYLIGLKYNEVYFKIIDSNNQVPNNAKEITYNEWARRNRETKLFEYIDSFKFQDLSINTKITIFFIYFISNEPYKKVNNGAFEETLRHVKLNTKITYAMQPFRIRYSHGNADLKEWQLDIIKEVEEKNLDNLYFFYNEYYQALYSIYSAFNRTGKNSSLLI</sequence>
<gene>
    <name evidence="1" type="ORF">AAE02nite_10160</name>
</gene>
<proteinExistence type="predicted"/>
<name>A0A512AUG3_9BACT</name>
<reference evidence="1 2" key="1">
    <citation type="submission" date="2019-07" db="EMBL/GenBank/DDBJ databases">
        <title>Whole genome shotgun sequence of Adhaeribacter aerolatus NBRC 106133.</title>
        <authorList>
            <person name="Hosoyama A."/>
            <person name="Uohara A."/>
            <person name="Ohji S."/>
            <person name="Ichikawa N."/>
        </authorList>
    </citation>
    <scope>NUCLEOTIDE SEQUENCE [LARGE SCALE GENOMIC DNA]</scope>
    <source>
        <strain evidence="1 2">NBRC 106133</strain>
    </source>
</reference>
<dbReference type="AlphaFoldDB" id="A0A512AUG3"/>
<dbReference type="Proteomes" id="UP000321532">
    <property type="component" value="Unassembled WGS sequence"/>
</dbReference>
<comment type="caution">
    <text evidence="1">The sequence shown here is derived from an EMBL/GenBank/DDBJ whole genome shotgun (WGS) entry which is preliminary data.</text>
</comment>
<protein>
    <submittedName>
        <fullName evidence="1">Uncharacterized protein</fullName>
    </submittedName>
</protein>
<dbReference type="RefSeq" id="WP_146895581.1">
    <property type="nucleotide sequence ID" value="NZ_BJYS01000005.1"/>
</dbReference>
<evidence type="ECO:0000313" key="2">
    <source>
        <dbReference type="Proteomes" id="UP000321532"/>
    </source>
</evidence>
<keyword evidence="2" id="KW-1185">Reference proteome</keyword>